<dbReference type="EMBL" id="LFRF01000051">
    <property type="protein sequence ID" value="KND86651.1"/>
    <property type="molecule type" value="Genomic_DNA"/>
</dbReference>
<name>A0A0L0MY11_TOLOC</name>
<dbReference type="PANTHER" id="PTHR40780:SF2">
    <property type="entry name" value="DUF3669 DOMAIN-CONTAINING PROTEIN"/>
    <property type="match status" value="1"/>
</dbReference>
<accession>A0A0L0MY11</accession>
<dbReference type="AlphaFoldDB" id="A0A0L0MY11"/>
<reference evidence="2 3" key="1">
    <citation type="journal article" date="2015" name="BMC Genomics">
        <title>The genome of the truffle-parasite Tolypocladium ophioglossoides and the evolution of antifungal peptaibiotics.</title>
        <authorList>
            <person name="Quandt C.A."/>
            <person name="Bushley K.E."/>
            <person name="Spatafora J.W."/>
        </authorList>
    </citation>
    <scope>NUCLEOTIDE SEQUENCE [LARGE SCALE GENOMIC DNA]</scope>
    <source>
        <strain evidence="2 3">CBS 100239</strain>
    </source>
</reference>
<dbReference type="OrthoDB" id="2993351at2759"/>
<dbReference type="PANTHER" id="PTHR40780">
    <property type="entry name" value="DUF3669 DOMAIN-CONTAINING PROTEIN"/>
    <property type="match status" value="1"/>
</dbReference>
<sequence>MSPDHKLKELLSLESVVSATSPAAEARGDEPFKKIGAGACGAVFAQDGQSFVAKLSKSDDHEALWNDYVRHLTFEELFNAYEVDVKIPACYFFVPNDDPEFFKQHPRLVEAARHVCSLPTSALLTERIPPLPQATRSLLIDKYCRRRIKAKVMADHANRDCLVRVYLGSTQGKSGAMFFSLRNFKMHLNQMVDAQLDVEPMAHGMGTAMAVMHWAAKTDARDVEFVLGSSAAVYPRTTNAGELQKPEPLTYTGPPSRRIEDYFCRTTELWVLDFNQVRTMTLDEAGVAQAVDAVKVNDPYLPKPLQESAIEKQAWDTFAASYLAASETVLKAEGHNDALALPHVFLDGLVEAQRRKQQGGARTGGDVANI</sequence>
<dbReference type="InterPro" id="IPR022137">
    <property type="entry name" value="Znf_prot_DUF3669"/>
</dbReference>
<evidence type="ECO:0000313" key="3">
    <source>
        <dbReference type="Proteomes" id="UP000036947"/>
    </source>
</evidence>
<keyword evidence="3" id="KW-1185">Reference proteome</keyword>
<proteinExistence type="predicted"/>
<protein>
    <recommendedName>
        <fullName evidence="1">DUF3669 domain-containing protein</fullName>
    </recommendedName>
</protein>
<evidence type="ECO:0000259" key="1">
    <source>
        <dbReference type="Pfam" id="PF12417"/>
    </source>
</evidence>
<dbReference type="Pfam" id="PF12417">
    <property type="entry name" value="DUF3669"/>
    <property type="match status" value="1"/>
</dbReference>
<organism evidence="2 3">
    <name type="scientific">Tolypocladium ophioglossoides (strain CBS 100239)</name>
    <name type="common">Snaketongue truffleclub</name>
    <name type="synonym">Elaphocordyceps ophioglossoides</name>
    <dbReference type="NCBI Taxonomy" id="1163406"/>
    <lineage>
        <taxon>Eukaryota</taxon>
        <taxon>Fungi</taxon>
        <taxon>Dikarya</taxon>
        <taxon>Ascomycota</taxon>
        <taxon>Pezizomycotina</taxon>
        <taxon>Sordariomycetes</taxon>
        <taxon>Hypocreomycetidae</taxon>
        <taxon>Hypocreales</taxon>
        <taxon>Ophiocordycipitaceae</taxon>
        <taxon>Tolypocladium</taxon>
    </lineage>
</organism>
<comment type="caution">
    <text evidence="2">The sequence shown here is derived from an EMBL/GenBank/DDBJ whole genome shotgun (WGS) entry which is preliminary data.</text>
</comment>
<dbReference type="Proteomes" id="UP000036947">
    <property type="component" value="Unassembled WGS sequence"/>
</dbReference>
<feature type="domain" description="DUF3669" evidence="1">
    <location>
        <begin position="269"/>
        <end position="333"/>
    </location>
</feature>
<gene>
    <name evidence="2" type="ORF">TOPH_08714</name>
</gene>
<evidence type="ECO:0000313" key="2">
    <source>
        <dbReference type="EMBL" id="KND86651.1"/>
    </source>
</evidence>